<name>A0AAV4IYN2_9GAST</name>
<gene>
    <name evidence="2" type="ORF">ElyMa_006766700</name>
</gene>
<accession>A0AAV4IYN2</accession>
<feature type="compositionally biased region" description="Basic residues" evidence="1">
    <location>
        <begin position="29"/>
        <end position="38"/>
    </location>
</feature>
<reference evidence="2 3" key="1">
    <citation type="journal article" date="2021" name="Elife">
        <title>Chloroplast acquisition without the gene transfer in kleptoplastic sea slugs, Plakobranchus ocellatus.</title>
        <authorList>
            <person name="Maeda T."/>
            <person name="Takahashi S."/>
            <person name="Yoshida T."/>
            <person name="Shimamura S."/>
            <person name="Takaki Y."/>
            <person name="Nagai Y."/>
            <person name="Toyoda A."/>
            <person name="Suzuki Y."/>
            <person name="Arimoto A."/>
            <person name="Ishii H."/>
            <person name="Satoh N."/>
            <person name="Nishiyama T."/>
            <person name="Hasebe M."/>
            <person name="Maruyama T."/>
            <person name="Minagawa J."/>
            <person name="Obokata J."/>
            <person name="Shigenobu S."/>
        </authorList>
    </citation>
    <scope>NUCLEOTIDE SEQUENCE [LARGE SCALE GENOMIC DNA]</scope>
</reference>
<feature type="region of interest" description="Disordered" evidence="1">
    <location>
        <begin position="29"/>
        <end position="73"/>
    </location>
</feature>
<comment type="caution">
    <text evidence="2">The sequence shown here is derived from an EMBL/GenBank/DDBJ whole genome shotgun (WGS) entry which is preliminary data.</text>
</comment>
<dbReference type="Proteomes" id="UP000762676">
    <property type="component" value="Unassembled WGS sequence"/>
</dbReference>
<evidence type="ECO:0000256" key="1">
    <source>
        <dbReference type="SAM" id="MobiDB-lite"/>
    </source>
</evidence>
<sequence length="73" mass="8581">MRQFSLFPEGCSDWVKPCHVQKLGMTRVKTRNISRRRKKEAEQEEEKQDEKKRRSVTAAARIPGATNWPHNCI</sequence>
<protein>
    <submittedName>
        <fullName evidence="2">Uncharacterized protein</fullName>
    </submittedName>
</protein>
<evidence type="ECO:0000313" key="3">
    <source>
        <dbReference type="Proteomes" id="UP000762676"/>
    </source>
</evidence>
<dbReference type="AlphaFoldDB" id="A0AAV4IYN2"/>
<keyword evidence="3" id="KW-1185">Reference proteome</keyword>
<dbReference type="EMBL" id="BMAT01013556">
    <property type="protein sequence ID" value="GFS15255.1"/>
    <property type="molecule type" value="Genomic_DNA"/>
</dbReference>
<organism evidence="2 3">
    <name type="scientific">Elysia marginata</name>
    <dbReference type="NCBI Taxonomy" id="1093978"/>
    <lineage>
        <taxon>Eukaryota</taxon>
        <taxon>Metazoa</taxon>
        <taxon>Spiralia</taxon>
        <taxon>Lophotrochozoa</taxon>
        <taxon>Mollusca</taxon>
        <taxon>Gastropoda</taxon>
        <taxon>Heterobranchia</taxon>
        <taxon>Euthyneura</taxon>
        <taxon>Panpulmonata</taxon>
        <taxon>Sacoglossa</taxon>
        <taxon>Placobranchoidea</taxon>
        <taxon>Plakobranchidae</taxon>
        <taxon>Elysia</taxon>
    </lineage>
</organism>
<evidence type="ECO:0000313" key="2">
    <source>
        <dbReference type="EMBL" id="GFS15255.1"/>
    </source>
</evidence>
<proteinExistence type="predicted"/>